<dbReference type="EMBL" id="BNBF01000032">
    <property type="protein sequence ID" value="GHG73072.1"/>
    <property type="molecule type" value="Genomic_DNA"/>
</dbReference>
<dbReference type="InterPro" id="IPR001466">
    <property type="entry name" value="Beta-lactam-related"/>
</dbReference>
<protein>
    <recommendedName>
        <fullName evidence="1">Beta-lactamase-related domain-containing protein</fullName>
    </recommendedName>
</protein>
<comment type="caution">
    <text evidence="2">The sequence shown here is derived from an EMBL/GenBank/DDBJ whole genome shotgun (WGS) entry which is preliminary data.</text>
</comment>
<accession>A0A919F326</accession>
<evidence type="ECO:0000259" key="1">
    <source>
        <dbReference type="Pfam" id="PF00144"/>
    </source>
</evidence>
<dbReference type="Proteomes" id="UP000619355">
    <property type="component" value="Unassembled WGS sequence"/>
</dbReference>
<dbReference type="Gene3D" id="3.40.710.10">
    <property type="entry name" value="DD-peptidase/beta-lactamase superfamily"/>
    <property type="match status" value="1"/>
</dbReference>
<gene>
    <name evidence="2" type="ORF">GCM10018980_69220</name>
</gene>
<organism evidence="2 3">
    <name type="scientific">Streptomyces capoamus</name>
    <dbReference type="NCBI Taxonomy" id="68183"/>
    <lineage>
        <taxon>Bacteria</taxon>
        <taxon>Bacillati</taxon>
        <taxon>Actinomycetota</taxon>
        <taxon>Actinomycetes</taxon>
        <taxon>Kitasatosporales</taxon>
        <taxon>Streptomycetaceae</taxon>
        <taxon>Streptomyces</taxon>
    </lineage>
</organism>
<evidence type="ECO:0000313" key="2">
    <source>
        <dbReference type="EMBL" id="GHG73072.1"/>
    </source>
</evidence>
<evidence type="ECO:0000313" key="3">
    <source>
        <dbReference type="Proteomes" id="UP000619355"/>
    </source>
</evidence>
<dbReference type="InterPro" id="IPR012338">
    <property type="entry name" value="Beta-lactam/transpept-like"/>
</dbReference>
<feature type="domain" description="Beta-lactamase-related" evidence="1">
    <location>
        <begin position="9"/>
        <end position="86"/>
    </location>
</feature>
<name>A0A919F326_9ACTN</name>
<sequence>MYDVTELNPSLASSAGEMISDSADLSRFFGALLRGELLPPRSLKEMKTTVATGIEPGVRYGLGLMDTRLDCGVHVWGHTGGIHGSVSEARTTADGRHSLAVNLNGDWAGETSAVVEKEFCPPASQPDTRVSTGR</sequence>
<keyword evidence="3" id="KW-1185">Reference proteome</keyword>
<dbReference type="AlphaFoldDB" id="A0A919F326"/>
<reference evidence="3" key="1">
    <citation type="journal article" date="2019" name="Int. J. Syst. Evol. Microbiol.">
        <title>The Global Catalogue of Microorganisms (GCM) 10K type strain sequencing project: providing services to taxonomists for standard genome sequencing and annotation.</title>
        <authorList>
            <consortium name="The Broad Institute Genomics Platform"/>
            <consortium name="The Broad Institute Genome Sequencing Center for Infectious Disease"/>
            <person name="Wu L."/>
            <person name="Ma J."/>
        </authorList>
    </citation>
    <scope>NUCLEOTIDE SEQUENCE [LARGE SCALE GENOMIC DNA]</scope>
    <source>
        <strain evidence="3">JCM 4253</strain>
    </source>
</reference>
<proteinExistence type="predicted"/>
<dbReference type="Pfam" id="PF00144">
    <property type="entry name" value="Beta-lactamase"/>
    <property type="match status" value="1"/>
</dbReference>
<dbReference type="SUPFAM" id="SSF56601">
    <property type="entry name" value="beta-lactamase/transpeptidase-like"/>
    <property type="match status" value="1"/>
</dbReference>